<reference evidence="3" key="1">
    <citation type="submission" date="2018-03" db="EMBL/GenBank/DDBJ databases">
        <authorList>
            <person name="Guldener U."/>
        </authorList>
    </citation>
    <scope>NUCLEOTIDE SEQUENCE</scope>
</reference>
<dbReference type="EMBL" id="ONZP01000234">
    <property type="protein sequence ID" value="SPJ78621.1"/>
    <property type="molecule type" value="Genomic_DNA"/>
</dbReference>
<dbReference type="AlphaFoldDB" id="A0AAE8SJ01"/>
<proteinExistence type="predicted"/>
<evidence type="ECO:0000259" key="2">
    <source>
        <dbReference type="Pfam" id="PF24883"/>
    </source>
</evidence>
<dbReference type="InterPro" id="IPR056884">
    <property type="entry name" value="NPHP3-like_N"/>
</dbReference>
<gene>
    <name evidence="3" type="ORF">FTOL_07011</name>
</gene>
<protein>
    <submittedName>
        <fullName evidence="3">Related to small s protein</fullName>
    </submittedName>
</protein>
<evidence type="ECO:0000313" key="3">
    <source>
        <dbReference type="EMBL" id="SPJ78621.1"/>
    </source>
</evidence>
<evidence type="ECO:0000313" key="4">
    <source>
        <dbReference type="Proteomes" id="UP001187734"/>
    </source>
</evidence>
<dbReference type="PANTHER" id="PTHR10039">
    <property type="entry name" value="AMELOGENIN"/>
    <property type="match status" value="1"/>
</dbReference>
<organism evidence="3 4">
    <name type="scientific">Fusarium torulosum</name>
    <dbReference type="NCBI Taxonomy" id="33205"/>
    <lineage>
        <taxon>Eukaryota</taxon>
        <taxon>Fungi</taxon>
        <taxon>Dikarya</taxon>
        <taxon>Ascomycota</taxon>
        <taxon>Pezizomycotina</taxon>
        <taxon>Sordariomycetes</taxon>
        <taxon>Hypocreomycetidae</taxon>
        <taxon>Hypocreales</taxon>
        <taxon>Nectriaceae</taxon>
        <taxon>Fusarium</taxon>
    </lineage>
</organism>
<keyword evidence="1" id="KW-0677">Repeat</keyword>
<accession>A0AAE8SJ01</accession>
<dbReference type="InterPro" id="IPR027417">
    <property type="entry name" value="P-loop_NTPase"/>
</dbReference>
<name>A0AAE8SJ01_9HYPO</name>
<dbReference type="SUPFAM" id="SSF52540">
    <property type="entry name" value="P-loop containing nucleoside triphosphate hydrolases"/>
    <property type="match status" value="1"/>
</dbReference>
<feature type="domain" description="Nephrocystin 3-like N-terminal" evidence="2">
    <location>
        <begin position="269"/>
        <end position="448"/>
    </location>
</feature>
<comment type="caution">
    <text evidence="3">The sequence shown here is derived from an EMBL/GenBank/DDBJ whole genome shotgun (WGS) entry which is preliminary data.</text>
</comment>
<dbReference type="PANTHER" id="PTHR10039:SF5">
    <property type="entry name" value="NACHT DOMAIN-CONTAINING PROTEIN"/>
    <property type="match status" value="1"/>
</dbReference>
<dbReference type="Gene3D" id="3.40.50.300">
    <property type="entry name" value="P-loop containing nucleotide triphosphate hydrolases"/>
    <property type="match status" value="1"/>
</dbReference>
<dbReference type="Proteomes" id="UP001187734">
    <property type="component" value="Unassembled WGS sequence"/>
</dbReference>
<evidence type="ECO:0000256" key="1">
    <source>
        <dbReference type="ARBA" id="ARBA00022737"/>
    </source>
</evidence>
<keyword evidence="4" id="KW-1185">Reference proteome</keyword>
<sequence length="1050" mass="120185">MDPVTAVGLASAIISFVPLGIKLLQSAREIRDSSDSSLDRNRTRKCIVDEMQAVSRRLQPTDQTQIAPEQRGLYNLALKCYELSQRILNLLDKISPKTQKSIDIYRATIRAWRKENDIKDLEKQLNDCRDQLMLGLMDLANQDSASYSKKLLEIVKNDASRLEELRLHIESMRAGVQVQGIGLDASVQLRRLLGLQEESLALIYKQRFLESIRFEGMHERDDSVHYPHESTFSWLLDDDVITDTEETLDLTSPTREEKAQMNQMKSYSRTRFIEWLSSSEGIFHISGKLGSGKSTLMKLLGTHPRTRNELQKWAGKGSLVVSRFFFWKPGSELQKSLAGLYRSLLYDILQSHPGLIQHAFPEFWEEIKNSPWQTQTKFNIPTDVAKSAIERIIFNSTTCASEIYFCFFIDGLDEYEQSHSRDHVYLVRLLNGWIRESQGRVKLIVSSRDYNVFLNGFSPSYRLQLHDLTWFDMKRYVRDSLAHLADSDLEEYFSKRIPKKADGIFLWTVLVVNEIRKAAEDELPHEQICRLLDSLPSGLESLFRYILNGLNINSRQTAYQVMSILRTGQKHHLDFTILEFSFLEDYQKDPQFSIRDNVLNGSHQGGNKASPATYLKRIRGMCGGLIECHMPGSPQSHGRPASLSFTHRSIYEMLDREDMKQDMDSCLGTFNSVDALSHTTFATARQLPGEAGKILCLGVSWMRLAEGIDRPPYRFLQAMRSWAGDAILDQESLSGHSRLLRNLQAFSYWGLHHIIQFKSVIRRENFSIISQAAMVWNIGYVRWNFERSSTDVNKPWKRALIASALLDTHLRDGRPIEDLDFFFDGPFLSSESACFKSPRDGKGVERTALDRMDDTILLRLPNSGSQVGRNAQGTDVDKIADIVLKHLLDAGGSIGKHRRLDDLSGEAQPDLDDPRSILTSSPTSHDLTIWQRYLVSCFLGWIGHSIRLPYPFHPDRFGLAVQRFLEHGASSEFLASIDDPNFPAHISLHFNKSSKGLIVQIELTEESSEKLLRWETVNGRRSMSLRQWIQALNLENEDYLLKLHDSRLTH</sequence>
<dbReference type="Pfam" id="PF24883">
    <property type="entry name" value="NPHP3_N"/>
    <property type="match status" value="1"/>
</dbReference>